<dbReference type="PANTHER" id="PTHR34501:SF9">
    <property type="entry name" value="MAJOR OUTER MEMBRANE PROTEIN P.IA"/>
    <property type="match status" value="1"/>
</dbReference>
<dbReference type="Gene3D" id="2.40.160.10">
    <property type="entry name" value="Porin"/>
    <property type="match status" value="1"/>
</dbReference>
<evidence type="ECO:0000313" key="14">
    <source>
        <dbReference type="Proteomes" id="UP001501671"/>
    </source>
</evidence>
<comment type="caution">
    <text evidence="13">The sequence shown here is derived from an EMBL/GenBank/DDBJ whole genome shotgun (WGS) entry which is preliminary data.</text>
</comment>
<evidence type="ECO:0000313" key="13">
    <source>
        <dbReference type="EMBL" id="GAA4329776.1"/>
    </source>
</evidence>
<keyword evidence="8" id="KW-0626">Porin</keyword>
<dbReference type="RefSeq" id="WP_345248282.1">
    <property type="nucleotide sequence ID" value="NZ_BAABFO010000006.1"/>
</dbReference>
<keyword evidence="10" id="KW-0998">Cell outer membrane</keyword>
<organism evidence="13 14">
    <name type="scientific">Pigmentiphaga soli</name>
    <dbReference type="NCBI Taxonomy" id="1007095"/>
    <lineage>
        <taxon>Bacteria</taxon>
        <taxon>Pseudomonadati</taxon>
        <taxon>Pseudomonadota</taxon>
        <taxon>Betaproteobacteria</taxon>
        <taxon>Burkholderiales</taxon>
        <taxon>Alcaligenaceae</taxon>
        <taxon>Pigmentiphaga</taxon>
    </lineage>
</organism>
<keyword evidence="7" id="KW-0406">Ion transport</keyword>
<sequence>MKKTLIAAAVLAGLGAAGAAQAQSSVTLYGLIDAGYSWSKVEGQKSRNAIDSGLASESRFGLRGTEDLGNGLKANFLLESGFGVDDGSTSSSNFFSRQSWVGLSSDSFGELRLGRQFILGTSFFTGIDPFGTTFRQAAMGSTFIAADQIRDSNMAMYYTPTWSGFQAAIGYSFNRSSNEVPRTGANNRAITSGLHYANGPLEAALTYDQVEPATGGGVGKSTQLGAAYDFGVVKLHAAVADQRNVAVNVGDAPTGLTNRIFSDKTISWMVGASAPIGNGSLFGSYQKAKDWDIKGFSVGYTYALSRRTDAYAFYSDIDNVDNIGRSAASDISSKQLGVGLRHRF</sequence>
<evidence type="ECO:0000256" key="11">
    <source>
        <dbReference type="SAM" id="SignalP"/>
    </source>
</evidence>
<dbReference type="PANTHER" id="PTHR34501">
    <property type="entry name" value="PROTEIN YDDL-RELATED"/>
    <property type="match status" value="1"/>
</dbReference>
<evidence type="ECO:0000256" key="10">
    <source>
        <dbReference type="ARBA" id="ARBA00023237"/>
    </source>
</evidence>
<evidence type="ECO:0000256" key="8">
    <source>
        <dbReference type="ARBA" id="ARBA00023114"/>
    </source>
</evidence>
<evidence type="ECO:0000256" key="1">
    <source>
        <dbReference type="ARBA" id="ARBA00004571"/>
    </source>
</evidence>
<dbReference type="EMBL" id="BAABFO010000006">
    <property type="protein sequence ID" value="GAA4329776.1"/>
    <property type="molecule type" value="Genomic_DNA"/>
</dbReference>
<dbReference type="InterPro" id="IPR033900">
    <property type="entry name" value="Gram_neg_porin_domain"/>
</dbReference>
<evidence type="ECO:0000256" key="6">
    <source>
        <dbReference type="ARBA" id="ARBA00022729"/>
    </source>
</evidence>
<keyword evidence="5" id="KW-0812">Transmembrane</keyword>
<dbReference type="InterPro" id="IPR050298">
    <property type="entry name" value="Gram-neg_bact_OMP"/>
</dbReference>
<comment type="subcellular location">
    <subcellularLocation>
        <location evidence="1">Cell outer membrane</location>
        <topology evidence="1">Multi-pass membrane protein</topology>
    </subcellularLocation>
</comment>
<evidence type="ECO:0000256" key="3">
    <source>
        <dbReference type="ARBA" id="ARBA00022448"/>
    </source>
</evidence>
<feature type="signal peptide" evidence="11">
    <location>
        <begin position="1"/>
        <end position="22"/>
    </location>
</feature>
<keyword evidence="14" id="KW-1185">Reference proteome</keyword>
<evidence type="ECO:0000256" key="2">
    <source>
        <dbReference type="ARBA" id="ARBA00011233"/>
    </source>
</evidence>
<reference evidence="14" key="1">
    <citation type="journal article" date="2019" name="Int. J. Syst. Evol. Microbiol.">
        <title>The Global Catalogue of Microorganisms (GCM) 10K type strain sequencing project: providing services to taxonomists for standard genome sequencing and annotation.</title>
        <authorList>
            <consortium name="The Broad Institute Genomics Platform"/>
            <consortium name="The Broad Institute Genome Sequencing Center for Infectious Disease"/>
            <person name="Wu L."/>
            <person name="Ma J."/>
        </authorList>
    </citation>
    <scope>NUCLEOTIDE SEQUENCE [LARGE SCALE GENOMIC DNA]</scope>
    <source>
        <strain evidence="14">JCM 17666</strain>
    </source>
</reference>
<evidence type="ECO:0000256" key="5">
    <source>
        <dbReference type="ARBA" id="ARBA00022692"/>
    </source>
</evidence>
<keyword evidence="6 11" id="KW-0732">Signal</keyword>
<dbReference type="SUPFAM" id="SSF56935">
    <property type="entry name" value="Porins"/>
    <property type="match status" value="1"/>
</dbReference>
<keyword evidence="9" id="KW-0472">Membrane</keyword>
<proteinExistence type="predicted"/>
<dbReference type="PRINTS" id="PR00182">
    <property type="entry name" value="ECOLNEIPORIN"/>
</dbReference>
<keyword evidence="3" id="KW-0813">Transport</keyword>
<evidence type="ECO:0000259" key="12">
    <source>
        <dbReference type="Pfam" id="PF13609"/>
    </source>
</evidence>
<comment type="subunit">
    <text evidence="2">Homotrimer.</text>
</comment>
<dbReference type="PRINTS" id="PR00184">
    <property type="entry name" value="NEISSPPORIN"/>
</dbReference>
<dbReference type="Pfam" id="PF13609">
    <property type="entry name" value="Porin_4"/>
    <property type="match status" value="1"/>
</dbReference>
<accession>A0ABP8GTW7</accession>
<feature type="chain" id="PRO_5045433851" evidence="11">
    <location>
        <begin position="23"/>
        <end position="344"/>
    </location>
</feature>
<keyword evidence="4" id="KW-1134">Transmembrane beta strand</keyword>
<dbReference type="InterPro" id="IPR023614">
    <property type="entry name" value="Porin_dom_sf"/>
</dbReference>
<evidence type="ECO:0000256" key="7">
    <source>
        <dbReference type="ARBA" id="ARBA00023065"/>
    </source>
</evidence>
<gene>
    <name evidence="13" type="ORF">GCM10023144_16950</name>
</gene>
<dbReference type="InterPro" id="IPR001702">
    <property type="entry name" value="Porin_Gram-ve"/>
</dbReference>
<protein>
    <submittedName>
        <fullName evidence="13">Porin</fullName>
    </submittedName>
</protein>
<evidence type="ECO:0000256" key="4">
    <source>
        <dbReference type="ARBA" id="ARBA00022452"/>
    </source>
</evidence>
<evidence type="ECO:0000256" key="9">
    <source>
        <dbReference type="ARBA" id="ARBA00023136"/>
    </source>
</evidence>
<dbReference type="InterPro" id="IPR002299">
    <property type="entry name" value="Porin_Neis"/>
</dbReference>
<dbReference type="CDD" id="cd00342">
    <property type="entry name" value="gram_neg_porins"/>
    <property type="match status" value="1"/>
</dbReference>
<dbReference type="Proteomes" id="UP001501671">
    <property type="component" value="Unassembled WGS sequence"/>
</dbReference>
<name>A0ABP8GTW7_9BURK</name>
<feature type="domain" description="Porin" evidence="12">
    <location>
        <begin position="7"/>
        <end position="321"/>
    </location>
</feature>